<dbReference type="RefSeq" id="WP_320313450.1">
    <property type="nucleotide sequence ID" value="NZ_JAVIKH010000006.1"/>
</dbReference>
<keyword evidence="12" id="KW-1185">Reference proteome</keyword>
<dbReference type="PANTHER" id="PTHR32243">
    <property type="entry name" value="MALTOSE TRANSPORT SYSTEM PERMEASE-RELATED"/>
    <property type="match status" value="1"/>
</dbReference>
<name>A0ABU4W935_9FUSO</name>
<feature type="transmembrane region" description="Helical" evidence="9">
    <location>
        <begin position="116"/>
        <end position="139"/>
    </location>
</feature>
<keyword evidence="5" id="KW-0762">Sugar transport</keyword>
<keyword evidence="3 9" id="KW-0813">Transport</keyword>
<dbReference type="Pfam" id="PF00528">
    <property type="entry name" value="BPD_transp_1"/>
    <property type="match status" value="1"/>
</dbReference>
<evidence type="ECO:0000256" key="1">
    <source>
        <dbReference type="ARBA" id="ARBA00004651"/>
    </source>
</evidence>
<evidence type="ECO:0000313" key="11">
    <source>
        <dbReference type="EMBL" id="MDX8336045.1"/>
    </source>
</evidence>
<keyword evidence="7 9" id="KW-1133">Transmembrane helix</keyword>
<feature type="transmembrane region" description="Helical" evidence="9">
    <location>
        <begin position="20"/>
        <end position="43"/>
    </location>
</feature>
<dbReference type="Proteomes" id="UP001279681">
    <property type="component" value="Unassembled WGS sequence"/>
</dbReference>
<comment type="similarity">
    <text evidence="2">Belongs to the binding-protein-dependent transport system permease family. MalFG subfamily.</text>
</comment>
<dbReference type="InterPro" id="IPR035906">
    <property type="entry name" value="MetI-like_sf"/>
</dbReference>
<feature type="transmembrane region" description="Helical" evidence="9">
    <location>
        <begin position="249"/>
        <end position="270"/>
    </location>
</feature>
<proteinExistence type="inferred from homology"/>
<organism evidence="11 12">
    <name type="scientific">Candidatus Cetobacterium colombiensis</name>
    <dbReference type="NCBI Taxonomy" id="3073100"/>
    <lineage>
        <taxon>Bacteria</taxon>
        <taxon>Fusobacteriati</taxon>
        <taxon>Fusobacteriota</taxon>
        <taxon>Fusobacteriia</taxon>
        <taxon>Fusobacteriales</taxon>
        <taxon>Fusobacteriaceae</taxon>
        <taxon>Cetobacterium</taxon>
    </lineage>
</organism>
<dbReference type="Gene3D" id="1.10.3720.10">
    <property type="entry name" value="MetI-like"/>
    <property type="match status" value="1"/>
</dbReference>
<protein>
    <submittedName>
        <fullName evidence="11">Sugar ABC transporter permease</fullName>
    </submittedName>
</protein>
<evidence type="ECO:0000256" key="9">
    <source>
        <dbReference type="RuleBase" id="RU363032"/>
    </source>
</evidence>
<sequence length="285" mass="31647">MIEKNIHFEKNDSWKKIIGIYVILIIFCAITLYPLLNVLSVALRPGDQLFSTSLRIIPADATLDNFRKALFETDLLIWLKNSLIVSSLTAIIGVFISITAGYAFSRFSFWGRKVGMMTFLVTQMFPAPMLLLPMFIILVKLKLMNSFLGLLIPYVAVSVPFSVWMLKGYFDTIPKSLEESAYIDGCKVWQVMYKIVLPVSTPALAITGLFSFMTAWSEFVIARIILTSAEKLTLPVGLVNLQGSFSAEWGTYSAAALITSVPVIILFISLSRYLVGGLTVGGVKE</sequence>
<dbReference type="EMBL" id="JAVIKH010000006">
    <property type="protein sequence ID" value="MDX8336045.1"/>
    <property type="molecule type" value="Genomic_DNA"/>
</dbReference>
<comment type="caution">
    <text evidence="11">The sequence shown here is derived from an EMBL/GenBank/DDBJ whole genome shotgun (WGS) entry which is preliminary data.</text>
</comment>
<feature type="domain" description="ABC transmembrane type-1" evidence="10">
    <location>
        <begin position="79"/>
        <end position="270"/>
    </location>
</feature>
<keyword evidence="6 9" id="KW-0812">Transmembrane</keyword>
<dbReference type="PANTHER" id="PTHR32243:SF50">
    <property type="entry name" value="MALTOSE_MALTODEXTRIN TRANSPORT SYSTEM PERMEASE PROTEIN MALG"/>
    <property type="match status" value="1"/>
</dbReference>
<keyword evidence="4" id="KW-1003">Cell membrane</keyword>
<gene>
    <name evidence="11" type="ORF">RFV38_05965</name>
</gene>
<reference evidence="12" key="1">
    <citation type="submission" date="2023-07" db="EMBL/GenBank/DDBJ databases">
        <authorList>
            <person name="Colorado M.A."/>
            <person name="Villamil L.M."/>
            <person name="Melo J.F."/>
            <person name="Rodriguez J.A."/>
            <person name="Ruiz R.Y."/>
        </authorList>
    </citation>
    <scope>NUCLEOTIDE SEQUENCE [LARGE SCALE GENOMIC DNA]</scope>
    <source>
        <strain evidence="12">C33</strain>
    </source>
</reference>
<evidence type="ECO:0000256" key="2">
    <source>
        <dbReference type="ARBA" id="ARBA00009047"/>
    </source>
</evidence>
<evidence type="ECO:0000256" key="8">
    <source>
        <dbReference type="ARBA" id="ARBA00023136"/>
    </source>
</evidence>
<accession>A0ABU4W935</accession>
<evidence type="ECO:0000259" key="10">
    <source>
        <dbReference type="PROSITE" id="PS50928"/>
    </source>
</evidence>
<keyword evidence="8 9" id="KW-0472">Membrane</keyword>
<evidence type="ECO:0000256" key="4">
    <source>
        <dbReference type="ARBA" id="ARBA00022475"/>
    </source>
</evidence>
<dbReference type="SUPFAM" id="SSF161098">
    <property type="entry name" value="MetI-like"/>
    <property type="match status" value="1"/>
</dbReference>
<comment type="subcellular location">
    <subcellularLocation>
        <location evidence="1 9">Cell membrane</location>
        <topology evidence="1 9">Multi-pass membrane protein</topology>
    </subcellularLocation>
</comment>
<feature type="transmembrane region" description="Helical" evidence="9">
    <location>
        <begin position="191"/>
        <end position="213"/>
    </location>
</feature>
<dbReference type="CDD" id="cd06261">
    <property type="entry name" value="TM_PBP2"/>
    <property type="match status" value="1"/>
</dbReference>
<feature type="transmembrane region" description="Helical" evidence="9">
    <location>
        <begin position="83"/>
        <end position="104"/>
    </location>
</feature>
<evidence type="ECO:0000256" key="6">
    <source>
        <dbReference type="ARBA" id="ARBA00022692"/>
    </source>
</evidence>
<dbReference type="InterPro" id="IPR050901">
    <property type="entry name" value="BP-dep_ABC_trans_perm"/>
</dbReference>
<feature type="transmembrane region" description="Helical" evidence="9">
    <location>
        <begin position="151"/>
        <end position="170"/>
    </location>
</feature>
<evidence type="ECO:0000256" key="7">
    <source>
        <dbReference type="ARBA" id="ARBA00022989"/>
    </source>
</evidence>
<evidence type="ECO:0000313" key="12">
    <source>
        <dbReference type="Proteomes" id="UP001279681"/>
    </source>
</evidence>
<evidence type="ECO:0000256" key="3">
    <source>
        <dbReference type="ARBA" id="ARBA00022448"/>
    </source>
</evidence>
<dbReference type="InterPro" id="IPR000515">
    <property type="entry name" value="MetI-like"/>
</dbReference>
<evidence type="ECO:0000256" key="5">
    <source>
        <dbReference type="ARBA" id="ARBA00022597"/>
    </source>
</evidence>
<dbReference type="PROSITE" id="PS50928">
    <property type="entry name" value="ABC_TM1"/>
    <property type="match status" value="1"/>
</dbReference>